<dbReference type="PROSITE" id="PS50294">
    <property type="entry name" value="WD_REPEATS_REGION"/>
    <property type="match status" value="7"/>
</dbReference>
<comment type="caution">
    <text evidence="7">The sequence shown here is derived from an EMBL/GenBank/DDBJ whole genome shotgun (WGS) entry which is preliminary data.</text>
</comment>
<dbReference type="PRINTS" id="PR00320">
    <property type="entry name" value="GPROTEINBRPT"/>
</dbReference>
<feature type="region of interest" description="Disordered" evidence="6">
    <location>
        <begin position="293"/>
        <end position="315"/>
    </location>
</feature>
<evidence type="ECO:0000256" key="5">
    <source>
        <dbReference type="PROSITE-ProRule" id="PRU00221"/>
    </source>
</evidence>
<dbReference type="Gene3D" id="2.130.10.10">
    <property type="entry name" value="YVTN repeat-like/Quinoprotein amine dehydrogenase"/>
    <property type="match status" value="1"/>
</dbReference>
<feature type="repeat" description="WD" evidence="5">
    <location>
        <begin position="370"/>
        <end position="410"/>
    </location>
</feature>
<dbReference type="InterPro" id="IPR001680">
    <property type="entry name" value="WD40_rpt"/>
</dbReference>
<name>A0AAV9IVU1_CYACA</name>
<evidence type="ECO:0000256" key="3">
    <source>
        <dbReference type="ARBA" id="ARBA00022737"/>
    </source>
</evidence>
<feature type="repeat" description="WD" evidence="5">
    <location>
        <begin position="502"/>
        <end position="543"/>
    </location>
</feature>
<dbReference type="Pfam" id="PF00400">
    <property type="entry name" value="WD40"/>
    <property type="match status" value="7"/>
</dbReference>
<evidence type="ECO:0000256" key="2">
    <source>
        <dbReference type="ARBA" id="ARBA00022574"/>
    </source>
</evidence>
<dbReference type="Proteomes" id="UP001301350">
    <property type="component" value="Unassembled WGS sequence"/>
</dbReference>
<dbReference type="GO" id="GO:0005730">
    <property type="term" value="C:nucleolus"/>
    <property type="evidence" value="ECO:0007669"/>
    <property type="project" value="UniProtKB-SubCell"/>
</dbReference>
<dbReference type="PROSITE" id="PS50082">
    <property type="entry name" value="WD_REPEATS_2"/>
    <property type="match status" value="7"/>
</dbReference>
<dbReference type="AlphaFoldDB" id="A0AAV9IVU1"/>
<evidence type="ECO:0000313" key="7">
    <source>
        <dbReference type="EMBL" id="KAK4536221.1"/>
    </source>
</evidence>
<sequence>MVICKFIGPDGVEADVGEVNQGEAGGGLPVDIPREATARQLAQVLVQLLRQGGGSSGRSGGSAELEEIRRLAGKKRKLKEVGQDVAGTVDGPPGADRWTAADESRLEALRASYAQSAPARRCHEEDAQDMARAVELLQQSVTDGQDNGFAAGSILPFVFYVMDTATEIRRSLGEALSSMPEAHAEHVVRIQYFPQARFRIRPVSRCSASIPGHTEAILSVAFSPDARLVASGSGDHTVRLWDPDAQLPLVTLRGHRNWVLAVAWSPDGARLASGSMDATVRIWQVGEALAAERQQRQQRRGVGDDSDASSTAAASPSGGYALLGHKKWITALAWEPYHLRDGACERLCSSSKDGTVRVWNVRTRRCERSLSGHTAAVTAVRWSGRGRIYSASQDCTILVWHPDSGERLHTVRVHGHWVNAMSLSSDYLLRCGAFAADDAPPTSSGQPRRRLTVEQARQAHEALGEERLCAGSDDYTLSLIRMPTIDDKPTADAVASDSIARMTGHQQLVNHVGFSPDGRWIASVSFDKSVRIWDGHSGRFVTAFRQHVQAVYLCCWSADSRLLATASKDSTVKIFDVPHRALKRDLPGHADEVYALDWSVDGRVLATGGKDRLLKLWH</sequence>
<keyword evidence="3" id="KW-0677">Repeat</keyword>
<proteinExistence type="predicted"/>
<keyword evidence="8" id="KW-1185">Reference proteome</keyword>
<feature type="repeat" description="WD" evidence="5">
    <location>
        <begin position="322"/>
        <end position="369"/>
    </location>
</feature>
<dbReference type="PANTHER" id="PTHR19848">
    <property type="entry name" value="WD40 REPEAT PROTEIN"/>
    <property type="match status" value="1"/>
</dbReference>
<feature type="repeat" description="WD" evidence="5">
    <location>
        <begin position="252"/>
        <end position="285"/>
    </location>
</feature>
<dbReference type="GO" id="GO:0000027">
    <property type="term" value="P:ribosomal large subunit assembly"/>
    <property type="evidence" value="ECO:0007669"/>
    <property type="project" value="TreeGrafter"/>
</dbReference>
<dbReference type="InterPro" id="IPR019775">
    <property type="entry name" value="WD40_repeat_CS"/>
</dbReference>
<keyword evidence="2 5" id="KW-0853">WD repeat</keyword>
<evidence type="ECO:0000256" key="1">
    <source>
        <dbReference type="ARBA" id="ARBA00004604"/>
    </source>
</evidence>
<protein>
    <submittedName>
        <fullName evidence="7">Uncharacterized protein</fullName>
    </submittedName>
</protein>
<keyword evidence="4" id="KW-0539">Nucleus</keyword>
<feature type="repeat" description="WD" evidence="5">
    <location>
        <begin position="210"/>
        <end position="242"/>
    </location>
</feature>
<evidence type="ECO:0000256" key="4">
    <source>
        <dbReference type="ARBA" id="ARBA00023242"/>
    </source>
</evidence>
<dbReference type="SMART" id="SM00320">
    <property type="entry name" value="WD40"/>
    <property type="match status" value="8"/>
</dbReference>
<comment type="subcellular location">
    <subcellularLocation>
        <location evidence="1">Nucleus</location>
        <location evidence="1">Nucleolus</location>
    </subcellularLocation>
</comment>
<dbReference type="InterPro" id="IPR036322">
    <property type="entry name" value="WD40_repeat_dom_sf"/>
</dbReference>
<dbReference type="EMBL" id="JANCYW010000007">
    <property type="protein sequence ID" value="KAK4536221.1"/>
    <property type="molecule type" value="Genomic_DNA"/>
</dbReference>
<reference evidence="7 8" key="1">
    <citation type="submission" date="2022-07" db="EMBL/GenBank/DDBJ databases">
        <title>Genome-wide signatures of adaptation to extreme environments.</title>
        <authorList>
            <person name="Cho C.H."/>
            <person name="Yoon H.S."/>
        </authorList>
    </citation>
    <scope>NUCLEOTIDE SEQUENCE [LARGE SCALE GENOMIC DNA]</scope>
    <source>
        <strain evidence="7 8">DBV 063 E5</strain>
    </source>
</reference>
<dbReference type="PANTHER" id="PTHR19848:SF0">
    <property type="entry name" value="NOTCHLESS PROTEIN HOMOLOG 1"/>
    <property type="match status" value="1"/>
</dbReference>
<organism evidence="7 8">
    <name type="scientific">Cyanidium caldarium</name>
    <name type="common">Red alga</name>
    <dbReference type="NCBI Taxonomy" id="2771"/>
    <lineage>
        <taxon>Eukaryota</taxon>
        <taxon>Rhodophyta</taxon>
        <taxon>Bangiophyceae</taxon>
        <taxon>Cyanidiales</taxon>
        <taxon>Cyanidiaceae</taxon>
        <taxon>Cyanidium</taxon>
    </lineage>
</organism>
<dbReference type="InterPro" id="IPR020472">
    <property type="entry name" value="WD40_PAC1"/>
</dbReference>
<feature type="repeat" description="WD" evidence="5">
    <location>
        <begin position="586"/>
        <end position="618"/>
    </location>
</feature>
<dbReference type="CDD" id="cd00200">
    <property type="entry name" value="WD40"/>
    <property type="match status" value="1"/>
</dbReference>
<gene>
    <name evidence="7" type="ORF">CDCA_CDCA07G2246</name>
</gene>
<dbReference type="InterPro" id="IPR015943">
    <property type="entry name" value="WD40/YVTN_repeat-like_dom_sf"/>
</dbReference>
<dbReference type="PROSITE" id="PS00678">
    <property type="entry name" value="WD_REPEATS_1"/>
    <property type="match status" value="1"/>
</dbReference>
<evidence type="ECO:0000313" key="8">
    <source>
        <dbReference type="Proteomes" id="UP001301350"/>
    </source>
</evidence>
<evidence type="ECO:0000256" key="6">
    <source>
        <dbReference type="SAM" id="MobiDB-lite"/>
    </source>
</evidence>
<feature type="repeat" description="WD" evidence="5">
    <location>
        <begin position="544"/>
        <end position="577"/>
    </location>
</feature>
<dbReference type="SUPFAM" id="SSF50978">
    <property type="entry name" value="WD40 repeat-like"/>
    <property type="match status" value="1"/>
</dbReference>
<accession>A0AAV9IVU1</accession>